<feature type="transmembrane region" description="Helical" evidence="6">
    <location>
        <begin position="172"/>
        <end position="190"/>
    </location>
</feature>
<dbReference type="InterPro" id="IPR011701">
    <property type="entry name" value="MFS"/>
</dbReference>
<keyword evidence="3 6" id="KW-1133">Transmembrane helix</keyword>
<sequence>MADDKPTVVDSMDHIDDNKSGQGGSEKPSASDSATHVAGDALLIDSQGRIRHLPIPSNDPNDPLNFKTWEKAATIFCCCWFSLLSLALAGGLGPILGVFMGMYMPQGYSAGQVVYLLTIPSLCIGLGNYIVLPLALAYGRRPVFLGSTVILLASTIGAASQNSYTGHLVARIIQGLSTGATESILPLMLTELTYLHQRNRVFGLYWMTQTVFSGVLNIVSSYINASLGWQWYYWVFVITIGVGFVFSIFGAYETRFARPAINVDGVVVYTDDYGVTHVVAAEEVQDHPELQAQGLAGMPANAPYDGPQPTFKDRIALWGKPHPQPGKIMLESWVAMAKSLTSPAILFAILVSSVALAGTIDQSLVYAEALGGYGWAPQSFGLINVGAIIGSILGSAYSVLGGDFIVLWLARRNRGVHKPEHHILVLAPMAILGFAMLLLYGFTIHGAQSAWGMVLAYSFYQTAWVSVLIVSTTFASEVWPKHPGPALVMVVGSKNIISFCLTFAFTPMTEHGGVTWAFGVLAGIFGASFVLGFPVYFLNARWRKAESKNDKIDATTD</sequence>
<evidence type="ECO:0000256" key="5">
    <source>
        <dbReference type="SAM" id="MobiDB-lite"/>
    </source>
</evidence>
<feature type="transmembrane region" description="Helical" evidence="6">
    <location>
        <begin position="231"/>
        <end position="252"/>
    </location>
</feature>
<evidence type="ECO:0000313" key="8">
    <source>
        <dbReference type="Proteomes" id="UP000070501"/>
    </source>
</evidence>
<evidence type="ECO:0000256" key="6">
    <source>
        <dbReference type="SAM" id="Phobius"/>
    </source>
</evidence>
<evidence type="ECO:0000256" key="4">
    <source>
        <dbReference type="ARBA" id="ARBA00023136"/>
    </source>
</evidence>
<dbReference type="Proteomes" id="UP000070501">
    <property type="component" value="Unassembled WGS sequence"/>
</dbReference>
<accession>A0A136J5S8</accession>
<evidence type="ECO:0000256" key="2">
    <source>
        <dbReference type="ARBA" id="ARBA00022692"/>
    </source>
</evidence>
<dbReference type="STRING" id="196109.A0A136J5S8"/>
<dbReference type="PANTHER" id="PTHR23502">
    <property type="entry name" value="MAJOR FACILITATOR SUPERFAMILY"/>
    <property type="match status" value="1"/>
</dbReference>
<dbReference type="AlphaFoldDB" id="A0A136J5S8"/>
<feature type="transmembrane region" description="Helical" evidence="6">
    <location>
        <begin position="73"/>
        <end position="101"/>
    </location>
</feature>
<keyword evidence="2 6" id="KW-0812">Transmembrane</keyword>
<feature type="transmembrane region" description="Helical" evidence="6">
    <location>
        <begin position="113"/>
        <end position="136"/>
    </location>
</feature>
<dbReference type="InParanoid" id="A0A136J5S8"/>
<dbReference type="SUPFAM" id="SSF103473">
    <property type="entry name" value="MFS general substrate transporter"/>
    <property type="match status" value="1"/>
</dbReference>
<dbReference type="PANTHER" id="PTHR23502:SF139">
    <property type="entry name" value="MAJOR FACILITATOR SUPERFAMILY (MFS) PROFILE DOMAIN-CONTAINING PROTEIN-RELATED"/>
    <property type="match status" value="1"/>
</dbReference>
<feature type="compositionally biased region" description="Basic and acidic residues" evidence="5">
    <location>
        <begin position="1"/>
        <end position="19"/>
    </location>
</feature>
<feature type="transmembrane region" description="Helical" evidence="6">
    <location>
        <begin position="143"/>
        <end position="160"/>
    </location>
</feature>
<dbReference type="GO" id="GO:0005886">
    <property type="term" value="C:plasma membrane"/>
    <property type="evidence" value="ECO:0007669"/>
    <property type="project" value="TreeGrafter"/>
</dbReference>
<name>A0A136J5S8_9PEZI</name>
<feature type="transmembrane region" description="Helical" evidence="6">
    <location>
        <begin position="486"/>
        <end position="508"/>
    </location>
</feature>
<feature type="transmembrane region" description="Helical" evidence="6">
    <location>
        <begin position="380"/>
        <end position="410"/>
    </location>
</feature>
<protein>
    <submittedName>
        <fullName evidence="7">Major facilitator superfamily domain-containing protein</fullName>
    </submittedName>
</protein>
<feature type="transmembrane region" description="Helical" evidence="6">
    <location>
        <begin position="454"/>
        <end position="474"/>
    </location>
</feature>
<gene>
    <name evidence="7" type="ORF">Micbo1qcDRAFT_182907</name>
</gene>
<comment type="subcellular location">
    <subcellularLocation>
        <location evidence="1">Membrane</location>
        <topology evidence="1">Multi-pass membrane protein</topology>
    </subcellularLocation>
</comment>
<dbReference type="GO" id="GO:0022857">
    <property type="term" value="F:transmembrane transporter activity"/>
    <property type="evidence" value="ECO:0007669"/>
    <property type="project" value="InterPro"/>
</dbReference>
<feature type="transmembrane region" description="Helical" evidence="6">
    <location>
        <begin position="340"/>
        <end position="360"/>
    </location>
</feature>
<dbReference type="OrthoDB" id="268400at2759"/>
<keyword evidence="4 6" id="KW-0472">Membrane</keyword>
<evidence type="ECO:0000256" key="1">
    <source>
        <dbReference type="ARBA" id="ARBA00004141"/>
    </source>
</evidence>
<feature type="region of interest" description="Disordered" evidence="5">
    <location>
        <begin position="1"/>
        <end position="33"/>
    </location>
</feature>
<dbReference type="Pfam" id="PF07690">
    <property type="entry name" value="MFS_1"/>
    <property type="match status" value="1"/>
</dbReference>
<feature type="transmembrane region" description="Helical" evidence="6">
    <location>
        <begin position="514"/>
        <end position="538"/>
    </location>
</feature>
<evidence type="ECO:0000313" key="7">
    <source>
        <dbReference type="EMBL" id="KXJ92550.1"/>
    </source>
</evidence>
<dbReference type="EMBL" id="KQ964248">
    <property type="protein sequence ID" value="KXJ92550.1"/>
    <property type="molecule type" value="Genomic_DNA"/>
</dbReference>
<feature type="transmembrane region" description="Helical" evidence="6">
    <location>
        <begin position="422"/>
        <end position="442"/>
    </location>
</feature>
<feature type="transmembrane region" description="Helical" evidence="6">
    <location>
        <begin position="202"/>
        <end position="225"/>
    </location>
</feature>
<keyword evidence="8" id="KW-1185">Reference proteome</keyword>
<proteinExistence type="predicted"/>
<evidence type="ECO:0000256" key="3">
    <source>
        <dbReference type="ARBA" id="ARBA00022989"/>
    </source>
</evidence>
<reference evidence="8" key="1">
    <citation type="submission" date="2016-02" db="EMBL/GenBank/DDBJ databases">
        <title>Draft genome sequence of Microdochium bolleyi, a fungal endophyte of beachgrass.</title>
        <authorList>
            <consortium name="DOE Joint Genome Institute"/>
            <person name="David A.S."/>
            <person name="May G."/>
            <person name="Haridas S."/>
            <person name="Lim J."/>
            <person name="Wang M."/>
            <person name="Labutti K."/>
            <person name="Lipzen A."/>
            <person name="Barry K."/>
            <person name="Grigoriev I.V."/>
        </authorList>
    </citation>
    <scope>NUCLEOTIDE SEQUENCE [LARGE SCALE GENOMIC DNA]</scope>
    <source>
        <strain evidence="8">J235TASD1</strain>
    </source>
</reference>
<dbReference type="InterPro" id="IPR036259">
    <property type="entry name" value="MFS_trans_sf"/>
</dbReference>
<organism evidence="7 8">
    <name type="scientific">Microdochium bolleyi</name>
    <dbReference type="NCBI Taxonomy" id="196109"/>
    <lineage>
        <taxon>Eukaryota</taxon>
        <taxon>Fungi</taxon>
        <taxon>Dikarya</taxon>
        <taxon>Ascomycota</taxon>
        <taxon>Pezizomycotina</taxon>
        <taxon>Sordariomycetes</taxon>
        <taxon>Xylariomycetidae</taxon>
        <taxon>Xylariales</taxon>
        <taxon>Microdochiaceae</taxon>
        <taxon>Microdochium</taxon>
    </lineage>
</organism>
<dbReference type="Gene3D" id="1.20.1250.20">
    <property type="entry name" value="MFS general substrate transporter like domains"/>
    <property type="match status" value="1"/>
</dbReference>